<reference evidence="3 4" key="1">
    <citation type="submission" date="2021-07" db="EMBL/GenBank/DDBJ databases">
        <title>Paenibacillus radiodurans sp. nov., isolated from the southeastern edge of Tengger Desert.</title>
        <authorList>
            <person name="Zhang G."/>
        </authorList>
    </citation>
    <scope>NUCLEOTIDE SEQUENCE [LARGE SCALE GENOMIC DNA]</scope>
    <source>
        <strain evidence="3 4">CCM 7311</strain>
    </source>
</reference>
<keyword evidence="1" id="KW-0472">Membrane</keyword>
<proteinExistence type="predicted"/>
<evidence type="ECO:0000313" key="4">
    <source>
        <dbReference type="Proteomes" id="UP001519887"/>
    </source>
</evidence>
<feature type="domain" description="SGNH hydrolase-type esterase" evidence="2">
    <location>
        <begin position="108"/>
        <end position="232"/>
    </location>
</feature>
<dbReference type="Gene3D" id="2.60.120.260">
    <property type="entry name" value="Galactose-binding domain-like"/>
    <property type="match status" value="1"/>
</dbReference>
<accession>A0ABS7C7V2</accession>
<protein>
    <submittedName>
        <fullName evidence="3">SGNH/GDSL hydrolase family protein</fullName>
    </submittedName>
</protein>
<sequence>MKRMIKLFLIKPILPAGFLVIILVFTLFLGSQNLQNKIRMTSTVNAASLQIQPNTSNVYDKMKTGSFINYLVVGDAIGQSDGAGRKRDKWFYQFEDQMKTTRQVTALRTLVTNPTGTVFGGWSDYWKLLNVNARYDLAIISFGQNDQAALDPQTYGAICESLIRNIKNRNPKTEILLLIENTVKKNAYPDILKKLSAYYGLTAIDIRNEFLSNQKEKLTDDGTLPNSRGYELYTGQIMQALEADLNAGKTITAIPETPLFPDSELFHTGKETMISPTDMSSQGFVENNNGYTGSRPGDYISSSFEGNVLGLNVETSSSGGIGKIYIDGKFAGMVDAYSKVSTTKKMFITSGLTSGAHSFKLVVTENKKKESSGTTIRLLNLITSDDKS</sequence>
<dbReference type="Gene3D" id="3.40.50.1110">
    <property type="entry name" value="SGNH hydrolase"/>
    <property type="match status" value="1"/>
</dbReference>
<dbReference type="GO" id="GO:0016787">
    <property type="term" value="F:hydrolase activity"/>
    <property type="evidence" value="ECO:0007669"/>
    <property type="project" value="UniProtKB-KW"/>
</dbReference>
<dbReference type="SUPFAM" id="SSF52266">
    <property type="entry name" value="SGNH hydrolase"/>
    <property type="match status" value="1"/>
</dbReference>
<evidence type="ECO:0000313" key="3">
    <source>
        <dbReference type="EMBL" id="MBW7457015.1"/>
    </source>
</evidence>
<dbReference type="CDD" id="cd00229">
    <property type="entry name" value="SGNH_hydrolase"/>
    <property type="match status" value="1"/>
</dbReference>
<dbReference type="Pfam" id="PF13472">
    <property type="entry name" value="Lipase_GDSL_2"/>
    <property type="match status" value="1"/>
</dbReference>
<organism evidence="3 4">
    <name type="scientific">Paenibacillus sepulcri</name>
    <dbReference type="NCBI Taxonomy" id="359917"/>
    <lineage>
        <taxon>Bacteria</taxon>
        <taxon>Bacillati</taxon>
        <taxon>Bacillota</taxon>
        <taxon>Bacilli</taxon>
        <taxon>Bacillales</taxon>
        <taxon>Paenibacillaceae</taxon>
        <taxon>Paenibacillus</taxon>
    </lineage>
</organism>
<gene>
    <name evidence="3" type="ORF">K0U00_23550</name>
</gene>
<dbReference type="InterPro" id="IPR013830">
    <property type="entry name" value="SGNH_hydro"/>
</dbReference>
<keyword evidence="1" id="KW-1133">Transmembrane helix</keyword>
<keyword evidence="4" id="KW-1185">Reference proteome</keyword>
<keyword evidence="1" id="KW-0812">Transmembrane</keyword>
<dbReference type="Proteomes" id="UP001519887">
    <property type="component" value="Unassembled WGS sequence"/>
</dbReference>
<evidence type="ECO:0000256" key="1">
    <source>
        <dbReference type="SAM" id="Phobius"/>
    </source>
</evidence>
<feature type="transmembrane region" description="Helical" evidence="1">
    <location>
        <begin position="12"/>
        <end position="30"/>
    </location>
</feature>
<evidence type="ECO:0000259" key="2">
    <source>
        <dbReference type="Pfam" id="PF13472"/>
    </source>
</evidence>
<dbReference type="InterPro" id="IPR036514">
    <property type="entry name" value="SGNH_hydro_sf"/>
</dbReference>
<name>A0ABS7C7V2_9BACL</name>
<dbReference type="EMBL" id="JAHZIK010000726">
    <property type="protein sequence ID" value="MBW7457015.1"/>
    <property type="molecule type" value="Genomic_DNA"/>
</dbReference>
<comment type="caution">
    <text evidence="3">The sequence shown here is derived from an EMBL/GenBank/DDBJ whole genome shotgun (WGS) entry which is preliminary data.</text>
</comment>
<keyword evidence="3" id="KW-0378">Hydrolase</keyword>